<evidence type="ECO:0000313" key="8">
    <source>
        <dbReference type="Proteomes" id="UP000183085"/>
    </source>
</evidence>
<keyword evidence="4" id="KW-0408">Iron</keyword>
<keyword evidence="3" id="KW-0560">Oxidoreductase</keyword>
<reference evidence="7 8" key="1">
    <citation type="journal article" date="2016" name="Environ. Microbiol.">
        <title>Genomic resolution of a cold subsurface aquifer community provides metabolic insights for novel microbes adapted to high CO concentrations.</title>
        <authorList>
            <person name="Probst A.J."/>
            <person name="Castelle C.J."/>
            <person name="Singh A."/>
            <person name="Brown C.T."/>
            <person name="Anantharaman K."/>
            <person name="Sharon I."/>
            <person name="Hug L.A."/>
            <person name="Burstein D."/>
            <person name="Emerson J.B."/>
            <person name="Thomas B.C."/>
            <person name="Banfield J.F."/>
        </authorList>
    </citation>
    <scope>NUCLEOTIDE SEQUENCE [LARGE SCALE GENOMIC DNA]</scope>
    <source>
        <strain evidence="7">CG2_30_40_21</strain>
    </source>
</reference>
<organism evidence="7 8">
    <name type="scientific">Candidatus Desantisbacteria bacterium CG2_30_40_21</name>
    <dbReference type="NCBI Taxonomy" id="1817895"/>
    <lineage>
        <taxon>Bacteria</taxon>
        <taxon>Candidatus Desantisiibacteriota</taxon>
    </lineage>
</organism>
<feature type="domain" description="Cysteine-rich" evidence="6">
    <location>
        <begin position="89"/>
        <end position="171"/>
    </location>
</feature>
<sequence>MLQEIILQRRLQERMFCDKGVCSGVHGKWTGLADAVAAHGHDPQVVETAKLITNQHHNLFGYPNEERGLWLRLEGNGFTQYAQKERAAVVYFVGCKQSFLIPSQQTALDIVKELSRDGVDFAVLGDREWCCGRVLKGLGLDEEFEVCKQHNSGEIQRLKAKQVIFTCHSCYDVWHNDYHIDGVELIYRKSIN</sequence>
<evidence type="ECO:0000256" key="1">
    <source>
        <dbReference type="ARBA" id="ARBA00022485"/>
    </source>
</evidence>
<dbReference type="Pfam" id="PF02754">
    <property type="entry name" value="CCG"/>
    <property type="match status" value="1"/>
</dbReference>
<dbReference type="PANTHER" id="PTHR43255">
    <property type="entry name" value="IRON-SULFUR-BINDING OXIDOREDUCTASE FADF-RELATED-RELATED"/>
    <property type="match status" value="1"/>
</dbReference>
<evidence type="ECO:0000256" key="5">
    <source>
        <dbReference type="ARBA" id="ARBA00023014"/>
    </source>
</evidence>
<accession>A0A1J5DSX4</accession>
<dbReference type="GO" id="GO:0046872">
    <property type="term" value="F:metal ion binding"/>
    <property type="evidence" value="ECO:0007669"/>
    <property type="project" value="UniProtKB-KW"/>
</dbReference>
<name>A0A1J5DSX4_9BACT</name>
<evidence type="ECO:0000259" key="6">
    <source>
        <dbReference type="Pfam" id="PF02754"/>
    </source>
</evidence>
<keyword evidence="5" id="KW-0411">Iron-sulfur</keyword>
<dbReference type="InterPro" id="IPR051460">
    <property type="entry name" value="HdrC_iron-sulfur_subunit"/>
</dbReference>
<keyword evidence="2" id="KW-0479">Metal-binding</keyword>
<dbReference type="GO" id="GO:0016491">
    <property type="term" value="F:oxidoreductase activity"/>
    <property type="evidence" value="ECO:0007669"/>
    <property type="project" value="UniProtKB-KW"/>
</dbReference>
<keyword evidence="1" id="KW-0004">4Fe-4S</keyword>
<dbReference type="EMBL" id="MNYI01000174">
    <property type="protein sequence ID" value="OIP38563.1"/>
    <property type="molecule type" value="Genomic_DNA"/>
</dbReference>
<evidence type="ECO:0000256" key="3">
    <source>
        <dbReference type="ARBA" id="ARBA00023002"/>
    </source>
</evidence>
<comment type="caution">
    <text evidence="7">The sequence shown here is derived from an EMBL/GenBank/DDBJ whole genome shotgun (WGS) entry which is preliminary data.</text>
</comment>
<dbReference type="GO" id="GO:0051539">
    <property type="term" value="F:4 iron, 4 sulfur cluster binding"/>
    <property type="evidence" value="ECO:0007669"/>
    <property type="project" value="UniProtKB-KW"/>
</dbReference>
<evidence type="ECO:0000256" key="4">
    <source>
        <dbReference type="ARBA" id="ARBA00023004"/>
    </source>
</evidence>
<evidence type="ECO:0000313" key="7">
    <source>
        <dbReference type="EMBL" id="OIP38563.1"/>
    </source>
</evidence>
<dbReference type="PANTHER" id="PTHR43255:SF1">
    <property type="entry name" value="IRON-SULFUR-BINDING OXIDOREDUCTASE FADF-RELATED"/>
    <property type="match status" value="1"/>
</dbReference>
<dbReference type="STRING" id="1817895.AUJ95_06405"/>
<gene>
    <name evidence="7" type="ORF">AUJ95_06405</name>
</gene>
<dbReference type="AlphaFoldDB" id="A0A1J5DSX4"/>
<dbReference type="Proteomes" id="UP000183085">
    <property type="component" value="Unassembled WGS sequence"/>
</dbReference>
<protein>
    <recommendedName>
        <fullName evidence="6">Cysteine-rich domain-containing protein</fullName>
    </recommendedName>
</protein>
<dbReference type="GO" id="GO:0005886">
    <property type="term" value="C:plasma membrane"/>
    <property type="evidence" value="ECO:0007669"/>
    <property type="project" value="TreeGrafter"/>
</dbReference>
<dbReference type="InterPro" id="IPR004017">
    <property type="entry name" value="Cys_rich_dom"/>
</dbReference>
<evidence type="ECO:0000256" key="2">
    <source>
        <dbReference type="ARBA" id="ARBA00022723"/>
    </source>
</evidence>
<proteinExistence type="predicted"/>